<sequence>MHRFPGQDTSTAPHEIACRIEDLLDEQARVVDELLSAEAAYIEAVAAAREAGLLCRSDLTEAYDRLRGWGISNFSNRWRRLVGNSPADTPAAQVTPRDRVPRTRCRPGENGELGVVEGFGR</sequence>
<feature type="compositionally biased region" description="Basic and acidic residues" evidence="1">
    <location>
        <begin position="96"/>
        <end position="109"/>
    </location>
</feature>
<feature type="region of interest" description="Disordered" evidence="1">
    <location>
        <begin position="85"/>
        <end position="111"/>
    </location>
</feature>
<keyword evidence="3" id="KW-1185">Reference proteome</keyword>
<name>A0ABV3FE52_9NOCA</name>
<dbReference type="Proteomes" id="UP001551658">
    <property type="component" value="Unassembled WGS sequence"/>
</dbReference>
<comment type="caution">
    <text evidence="2">The sequence shown here is derived from an EMBL/GenBank/DDBJ whole genome shotgun (WGS) entry which is preliminary data.</text>
</comment>
<evidence type="ECO:0000313" key="2">
    <source>
        <dbReference type="EMBL" id="MEV0365979.1"/>
    </source>
</evidence>
<protein>
    <submittedName>
        <fullName evidence="2">Uncharacterized protein</fullName>
    </submittedName>
</protein>
<dbReference type="RefSeq" id="WP_357983218.1">
    <property type="nucleotide sequence ID" value="NZ_JBFAIH010000017.1"/>
</dbReference>
<evidence type="ECO:0000313" key="3">
    <source>
        <dbReference type="Proteomes" id="UP001551658"/>
    </source>
</evidence>
<organism evidence="2 3">
    <name type="scientific">Nocardia fusca</name>
    <dbReference type="NCBI Taxonomy" id="941183"/>
    <lineage>
        <taxon>Bacteria</taxon>
        <taxon>Bacillati</taxon>
        <taxon>Actinomycetota</taxon>
        <taxon>Actinomycetes</taxon>
        <taxon>Mycobacteriales</taxon>
        <taxon>Nocardiaceae</taxon>
        <taxon>Nocardia</taxon>
    </lineage>
</organism>
<evidence type="ECO:0000256" key="1">
    <source>
        <dbReference type="SAM" id="MobiDB-lite"/>
    </source>
</evidence>
<accession>A0ABV3FE52</accession>
<dbReference type="EMBL" id="JBFAIH010000017">
    <property type="protein sequence ID" value="MEV0365979.1"/>
    <property type="molecule type" value="Genomic_DNA"/>
</dbReference>
<reference evidence="2 3" key="1">
    <citation type="submission" date="2024-06" db="EMBL/GenBank/DDBJ databases">
        <title>The Natural Products Discovery Center: Release of the First 8490 Sequenced Strains for Exploring Actinobacteria Biosynthetic Diversity.</title>
        <authorList>
            <person name="Kalkreuter E."/>
            <person name="Kautsar S.A."/>
            <person name="Yang D."/>
            <person name="Bader C.D."/>
            <person name="Teijaro C.N."/>
            <person name="Fluegel L."/>
            <person name="Davis C.M."/>
            <person name="Simpson J.R."/>
            <person name="Lauterbach L."/>
            <person name="Steele A.D."/>
            <person name="Gui C."/>
            <person name="Meng S."/>
            <person name="Li G."/>
            <person name="Viehrig K."/>
            <person name="Ye F."/>
            <person name="Su P."/>
            <person name="Kiefer A.F."/>
            <person name="Nichols A."/>
            <person name="Cepeda A.J."/>
            <person name="Yan W."/>
            <person name="Fan B."/>
            <person name="Jiang Y."/>
            <person name="Adhikari A."/>
            <person name="Zheng C.-J."/>
            <person name="Schuster L."/>
            <person name="Cowan T.M."/>
            <person name="Smanski M.J."/>
            <person name="Chevrette M.G."/>
            <person name="De Carvalho L.P.S."/>
            <person name="Shen B."/>
        </authorList>
    </citation>
    <scope>NUCLEOTIDE SEQUENCE [LARGE SCALE GENOMIC DNA]</scope>
    <source>
        <strain evidence="2 3">NPDC050671</strain>
    </source>
</reference>
<gene>
    <name evidence="2" type="ORF">AB0H72_25080</name>
</gene>
<proteinExistence type="predicted"/>